<name>A0AAV1ZHD4_9ARAC</name>
<feature type="coiled-coil region" evidence="5">
    <location>
        <begin position="578"/>
        <end position="605"/>
    </location>
</feature>
<evidence type="ECO:0000256" key="3">
    <source>
        <dbReference type="ARBA" id="ARBA00022737"/>
    </source>
</evidence>
<dbReference type="GO" id="GO:0019900">
    <property type="term" value="F:kinase binding"/>
    <property type="evidence" value="ECO:0007669"/>
    <property type="project" value="TreeGrafter"/>
</dbReference>
<keyword evidence="3" id="KW-0677">Repeat</keyword>
<evidence type="ECO:0000256" key="1">
    <source>
        <dbReference type="ARBA" id="ARBA00015683"/>
    </source>
</evidence>
<evidence type="ECO:0000256" key="2">
    <source>
        <dbReference type="ARBA" id="ARBA00022574"/>
    </source>
</evidence>
<gene>
    <name evidence="6" type="ORF">LARSCL_LOCUS5566</name>
</gene>
<dbReference type="InterPro" id="IPR036322">
    <property type="entry name" value="WD40_repeat_dom_sf"/>
</dbReference>
<reference evidence="6 7" key="1">
    <citation type="submission" date="2024-04" db="EMBL/GenBank/DDBJ databases">
        <authorList>
            <person name="Rising A."/>
            <person name="Reimegard J."/>
            <person name="Sonavane S."/>
            <person name="Akerstrom W."/>
            <person name="Nylinder S."/>
            <person name="Hedman E."/>
            <person name="Kallberg Y."/>
        </authorList>
    </citation>
    <scope>NUCLEOTIDE SEQUENCE [LARGE SCALE GENOMIC DNA]</scope>
</reference>
<keyword evidence="2" id="KW-0853">WD repeat</keyword>
<dbReference type="AlphaFoldDB" id="A0AAV1ZHD4"/>
<proteinExistence type="predicted"/>
<evidence type="ECO:0000256" key="4">
    <source>
        <dbReference type="ARBA" id="ARBA00023054"/>
    </source>
</evidence>
<keyword evidence="7" id="KW-1185">Reference proteome</keyword>
<comment type="caution">
    <text evidence="6">The sequence shown here is derived from an EMBL/GenBank/DDBJ whole genome shotgun (WGS) entry which is preliminary data.</text>
</comment>
<evidence type="ECO:0000313" key="6">
    <source>
        <dbReference type="EMBL" id="CAL1270925.1"/>
    </source>
</evidence>
<dbReference type="Pfam" id="PF15390">
    <property type="entry name" value="WDCP"/>
    <property type="match status" value="2"/>
</dbReference>
<organism evidence="6 7">
    <name type="scientific">Larinioides sclopetarius</name>
    <dbReference type="NCBI Taxonomy" id="280406"/>
    <lineage>
        <taxon>Eukaryota</taxon>
        <taxon>Metazoa</taxon>
        <taxon>Ecdysozoa</taxon>
        <taxon>Arthropoda</taxon>
        <taxon>Chelicerata</taxon>
        <taxon>Arachnida</taxon>
        <taxon>Araneae</taxon>
        <taxon>Araneomorphae</taxon>
        <taxon>Entelegynae</taxon>
        <taxon>Araneoidea</taxon>
        <taxon>Araneidae</taxon>
        <taxon>Larinioides</taxon>
    </lineage>
</organism>
<sequence>MDVGCWLLKTTSANLLKNCVNPVWGLLYSDGASVFLLPISSVDDQSYLLPKVLKLENVGLIHDLSCSPCYQNCHYVAVITSSEAGLKVSVWETIEEEINEPFKNSKDAYICGIPLPQGQGLAWHPINNVLCTVCQNEAFIFSNDSQTGALEKIKSFSGAERFTSCCWNYSGSLLIFATHSKLLFYNFTCDTTDPCEPVFSFVIGKVCSLETVDQTRLLCAIELPLSDVIRHQVENISHDASALEPVSNASAASNSLVASSQLLLIGYNAIDGKPYIMTKIDIEEILTPNIMVYEEVNSLCIVASSCSSRIQLLSIEKIPIAKITEMVLEKGKVPKGIAVSNFNNTKLLWLLSGQSCEDCTASLNIPDDEYISCNMTFRVIALKSLLGPEKRFIVQEKDFASCFDRRNTRHCSESLIKLPERLPPPESVPIKSETIPRLVNKTPETAKVAPKVISQPANKSPEIYKAVPKVTPQPVSKVPEMAKVAPKKHYCDKAVEVHLDRADLGNDLENDDNKSVLSYYSAESVTMPKKAELLNSSSNEDYYSIEHYSSMSRGSTLRGNTSLERKIFDIEKCVLDMFETHSTELNDIKVELKELKKAVSNISALHYGTSSGTNSPSNAQLLCHIQELQHSVHVVENKLDTMSIDINSRMKHQDRKLSMIRKELNTLLSKYT</sequence>
<dbReference type="Proteomes" id="UP001497382">
    <property type="component" value="Unassembled WGS sequence"/>
</dbReference>
<dbReference type="EMBL" id="CAXIEN010000051">
    <property type="protein sequence ID" value="CAL1270925.1"/>
    <property type="molecule type" value="Genomic_DNA"/>
</dbReference>
<evidence type="ECO:0000313" key="7">
    <source>
        <dbReference type="Proteomes" id="UP001497382"/>
    </source>
</evidence>
<dbReference type="SUPFAM" id="SSF50978">
    <property type="entry name" value="WD40 repeat-like"/>
    <property type="match status" value="1"/>
</dbReference>
<protein>
    <recommendedName>
        <fullName evidence="1">WD repeat and coiled-coil-containing protein</fullName>
    </recommendedName>
</protein>
<accession>A0AAV1ZHD4</accession>
<dbReference type="PANTHER" id="PTHR14897">
    <property type="entry name" value="WD REPEAT AND COILED-COIL-CONTAINING PROTEIN"/>
    <property type="match status" value="1"/>
</dbReference>
<dbReference type="PANTHER" id="PTHR14897:SF5">
    <property type="entry name" value="WD REPEAT AND COILED-COIL-CONTAINING PROTEIN"/>
    <property type="match status" value="1"/>
</dbReference>
<keyword evidence="4 5" id="KW-0175">Coiled coil</keyword>
<evidence type="ECO:0000256" key="5">
    <source>
        <dbReference type="SAM" id="Coils"/>
    </source>
</evidence>
<dbReference type="InterPro" id="IPR028041">
    <property type="entry name" value="WDCP"/>
</dbReference>